<reference evidence="2" key="2">
    <citation type="submission" date="2010-03" db="EMBL/GenBank/DDBJ databases">
        <title>The genome sequence of Coccidioides posadasii strain Silveira.</title>
        <authorList>
            <consortium name="The Broad Institute Genome Sequencing Center for Infectious Disease"/>
            <person name="Neafsey D."/>
            <person name="Orbach M."/>
            <person name="Henn M.R."/>
            <person name="Cole G.T."/>
            <person name="Galgiani J."/>
            <person name="Gardner M.J."/>
            <person name="Kirkland T.N."/>
            <person name="Taylor J.W."/>
            <person name="Young S.K."/>
            <person name="Zeng Q."/>
            <person name="Koehrsen M."/>
            <person name="Alvarado L."/>
            <person name="Berlin A."/>
            <person name="Borenstein D."/>
            <person name="Chapman S.B."/>
            <person name="Chen Z."/>
            <person name="Engels R."/>
            <person name="Freedman E."/>
            <person name="Gellesch M."/>
            <person name="Goldberg J."/>
            <person name="Griggs A."/>
            <person name="Gujja S."/>
            <person name="Heilman E."/>
            <person name="Heiman D."/>
            <person name="Howarth C."/>
            <person name="Jen D."/>
            <person name="Larson L."/>
            <person name="Mehta T."/>
            <person name="Neiman D."/>
            <person name="Park D."/>
            <person name="Pearson M."/>
            <person name="Richards J."/>
            <person name="Roberts A."/>
            <person name="Saif S."/>
            <person name="Shea T."/>
            <person name="Shenoy N."/>
            <person name="Sisk P."/>
            <person name="Stolte C."/>
            <person name="Sykes S."/>
            <person name="Walk T."/>
            <person name="White J."/>
            <person name="Yandava C."/>
            <person name="Haas B."/>
            <person name="Nusbaum C."/>
            <person name="Birren B."/>
        </authorList>
    </citation>
    <scope>NUCLEOTIDE SEQUENCE [LARGE SCALE GENOMIC DNA]</scope>
    <source>
        <strain evidence="2">RMSCC 757 / Silveira</strain>
    </source>
</reference>
<accession>E9DDQ3</accession>
<organism evidence="2">
    <name type="scientific">Coccidioides posadasii (strain RMSCC 757 / Silveira)</name>
    <name type="common">Valley fever fungus</name>
    <dbReference type="NCBI Taxonomy" id="443226"/>
    <lineage>
        <taxon>Eukaryota</taxon>
        <taxon>Fungi</taxon>
        <taxon>Dikarya</taxon>
        <taxon>Ascomycota</taxon>
        <taxon>Pezizomycotina</taxon>
        <taxon>Eurotiomycetes</taxon>
        <taxon>Eurotiomycetidae</taxon>
        <taxon>Onygenales</taxon>
        <taxon>Onygenaceae</taxon>
        <taxon>Coccidioides</taxon>
    </lineage>
</organism>
<protein>
    <submittedName>
        <fullName evidence="1">Uncharacterized protein</fullName>
    </submittedName>
</protein>
<evidence type="ECO:0000313" key="1">
    <source>
        <dbReference type="EMBL" id="EFW15257.1"/>
    </source>
</evidence>
<proteinExistence type="predicted"/>
<dbReference type="VEuPathDB" id="FungiDB:CPSG_07695"/>
<dbReference type="HOGENOM" id="CLU_1767880_0_0_1"/>
<reference evidence="2" key="1">
    <citation type="journal article" date="2010" name="Genome Res.">
        <title>Population genomic sequencing of Coccidioides fungi reveals recent hybridization and transposon control.</title>
        <authorList>
            <person name="Neafsey D.E."/>
            <person name="Barker B.M."/>
            <person name="Sharpton T.J."/>
            <person name="Stajich J.E."/>
            <person name="Park D.J."/>
            <person name="Whiston E."/>
            <person name="Hung C.-Y."/>
            <person name="McMahan C."/>
            <person name="White J."/>
            <person name="Sykes S."/>
            <person name="Heiman D."/>
            <person name="Young S."/>
            <person name="Zeng Q."/>
            <person name="Abouelleil A."/>
            <person name="Aftuck L."/>
            <person name="Bessette D."/>
            <person name="Brown A."/>
            <person name="FitzGerald M."/>
            <person name="Lui A."/>
            <person name="Macdonald J.P."/>
            <person name="Priest M."/>
            <person name="Orbach M.J."/>
            <person name="Galgiani J.N."/>
            <person name="Kirkland T.N."/>
            <person name="Cole G.T."/>
            <person name="Birren B.W."/>
            <person name="Henn M.R."/>
            <person name="Taylor J.W."/>
            <person name="Rounsley S.D."/>
        </authorList>
    </citation>
    <scope>NUCLEOTIDE SEQUENCE [LARGE SCALE GENOMIC DNA]</scope>
    <source>
        <strain evidence="2">RMSCC 757 / Silveira</strain>
    </source>
</reference>
<gene>
    <name evidence="1" type="ORF">CPSG_07695</name>
</gene>
<name>E9DDQ3_COCPS</name>
<dbReference type="AlphaFoldDB" id="E9DDQ3"/>
<evidence type="ECO:0000313" key="2">
    <source>
        <dbReference type="Proteomes" id="UP000002497"/>
    </source>
</evidence>
<sequence>MMIYIRSTEHREVGSILFDPDPIDTTNLHRHPYSDWPLKPVVFLLCNPFLRHPAGFVLVGQELNCWQSMEYRGRWERNNFARLRSTNNRQLFSRRTRSFFLRPWPNDLFSICASFCQELLCTLPYTVRVCWIPAGTNSFSDSGLRLG</sequence>
<dbReference type="EMBL" id="GL636501">
    <property type="protein sequence ID" value="EFW15257.1"/>
    <property type="molecule type" value="Genomic_DNA"/>
</dbReference>
<keyword evidence="2" id="KW-1185">Reference proteome</keyword>
<dbReference type="Proteomes" id="UP000002497">
    <property type="component" value="Unassembled WGS sequence"/>
</dbReference>